<dbReference type="Gene3D" id="3.40.30.10">
    <property type="entry name" value="Glutaredoxin"/>
    <property type="match status" value="1"/>
</dbReference>
<dbReference type="InterPro" id="IPR032801">
    <property type="entry name" value="PXL2A/B/C"/>
</dbReference>
<organism evidence="2 3">
    <name type="scientific">Tremella mesenterica</name>
    <name type="common">Jelly fungus</name>
    <dbReference type="NCBI Taxonomy" id="5217"/>
    <lineage>
        <taxon>Eukaryota</taxon>
        <taxon>Fungi</taxon>
        <taxon>Dikarya</taxon>
        <taxon>Basidiomycota</taxon>
        <taxon>Agaricomycotina</taxon>
        <taxon>Tremellomycetes</taxon>
        <taxon>Tremellales</taxon>
        <taxon>Tremellaceae</taxon>
        <taxon>Tremella</taxon>
    </lineage>
</organism>
<accession>A0A4Q1BKS6</accession>
<evidence type="ECO:0000256" key="1">
    <source>
        <dbReference type="SAM" id="MobiDB-lite"/>
    </source>
</evidence>
<dbReference type="EMBL" id="SDIL01000049">
    <property type="protein sequence ID" value="RXK38365.1"/>
    <property type="molecule type" value="Genomic_DNA"/>
</dbReference>
<sequence length="179" mass="19485">MQDPSHSIGADVLPSPVTWDKVRQSEVFDKEGNKIIFGDLVKDKRMVVIFIRHFWCGNCQAYTSQLGQQIPPSSLPSGTSIIIIGCGSYQPIQAYQDLTNSPYPIYANPSLSLYTALQFSSKLAGSKKGEEKEYEKDLGGLLSRTWTSLKNGPGKNFGHVGSVGPKSQNGGEMIVEAGE</sequence>
<dbReference type="Pfam" id="PF13911">
    <property type="entry name" value="AhpC-TSA_2"/>
    <property type="match status" value="1"/>
</dbReference>
<dbReference type="OrthoDB" id="40334at2759"/>
<dbReference type="SUPFAM" id="SSF52833">
    <property type="entry name" value="Thioredoxin-like"/>
    <property type="match status" value="1"/>
</dbReference>
<name>A0A4Q1BKS6_TREME</name>
<keyword evidence="3" id="KW-1185">Reference proteome</keyword>
<gene>
    <name evidence="2" type="ORF">M231_04407</name>
</gene>
<reference evidence="2 3" key="1">
    <citation type="submission" date="2016-06" db="EMBL/GenBank/DDBJ databases">
        <title>Evolution of pathogenesis and genome organization in the Tremellales.</title>
        <authorList>
            <person name="Cuomo C."/>
            <person name="Litvintseva A."/>
            <person name="Heitman J."/>
            <person name="Chen Y."/>
            <person name="Sun S."/>
            <person name="Springer D."/>
            <person name="Dromer F."/>
            <person name="Young S."/>
            <person name="Zeng Q."/>
            <person name="Chapman S."/>
            <person name="Gujja S."/>
            <person name="Saif S."/>
            <person name="Birren B."/>
        </authorList>
    </citation>
    <scope>NUCLEOTIDE SEQUENCE [LARGE SCALE GENOMIC DNA]</scope>
    <source>
        <strain evidence="2 3">ATCC 28783</strain>
    </source>
</reference>
<dbReference type="Proteomes" id="UP000289152">
    <property type="component" value="Unassembled WGS sequence"/>
</dbReference>
<evidence type="ECO:0008006" key="4">
    <source>
        <dbReference type="Google" id="ProtNLM"/>
    </source>
</evidence>
<evidence type="ECO:0000313" key="3">
    <source>
        <dbReference type="Proteomes" id="UP000289152"/>
    </source>
</evidence>
<dbReference type="VEuPathDB" id="FungiDB:TREMEDRAFT_73901"/>
<comment type="caution">
    <text evidence="2">The sequence shown here is derived from an EMBL/GenBank/DDBJ whole genome shotgun (WGS) entry which is preliminary data.</text>
</comment>
<evidence type="ECO:0000313" key="2">
    <source>
        <dbReference type="EMBL" id="RXK38365.1"/>
    </source>
</evidence>
<dbReference type="InterPro" id="IPR036249">
    <property type="entry name" value="Thioredoxin-like_sf"/>
</dbReference>
<proteinExistence type="predicted"/>
<dbReference type="InParanoid" id="A0A4Q1BKS6"/>
<feature type="region of interest" description="Disordered" evidence="1">
    <location>
        <begin position="157"/>
        <end position="179"/>
    </location>
</feature>
<dbReference type="PANTHER" id="PTHR28630">
    <property type="match status" value="1"/>
</dbReference>
<protein>
    <recommendedName>
        <fullName evidence="4">Thioredoxin domain-containing protein</fullName>
    </recommendedName>
</protein>
<dbReference type="AlphaFoldDB" id="A0A4Q1BKS6"/>
<dbReference type="PANTHER" id="PTHR28630:SF3">
    <property type="entry name" value="PEROXIREDOXIN-LIKE 2C"/>
    <property type="match status" value="1"/>
</dbReference>